<dbReference type="Pfam" id="PF13326">
    <property type="entry name" value="PSII_Pbs27"/>
    <property type="match status" value="1"/>
</dbReference>
<name>A0AAD3P3I0_NEPGR</name>
<dbReference type="GO" id="GO:0009523">
    <property type="term" value="C:photosystem II"/>
    <property type="evidence" value="ECO:0007669"/>
    <property type="project" value="InterPro"/>
</dbReference>
<dbReference type="GO" id="GO:0010206">
    <property type="term" value="P:photosystem II repair"/>
    <property type="evidence" value="ECO:0007669"/>
    <property type="project" value="InterPro"/>
</dbReference>
<evidence type="ECO:0000313" key="6">
    <source>
        <dbReference type="Proteomes" id="UP001279734"/>
    </source>
</evidence>
<comment type="subcellular location">
    <subcellularLocation>
        <location evidence="1">Membrane</location>
    </subcellularLocation>
    <subcellularLocation>
        <location evidence="4">Thylakoid</location>
    </subcellularLocation>
</comment>
<dbReference type="PANTHER" id="PTHR34041">
    <property type="entry name" value="PHOTOSYSTEM II REPAIR PROTEIN PSB27-H1, CHLOROPLASTIC"/>
    <property type="match status" value="1"/>
</dbReference>
<dbReference type="InterPro" id="IPR025585">
    <property type="entry name" value="PSII_Psb27"/>
</dbReference>
<protein>
    <submittedName>
        <fullName evidence="5">Uncharacterized protein</fullName>
    </submittedName>
</protein>
<evidence type="ECO:0000256" key="2">
    <source>
        <dbReference type="ARBA" id="ARBA00023078"/>
    </source>
</evidence>
<keyword evidence="3" id="KW-0472">Membrane</keyword>
<evidence type="ECO:0000256" key="1">
    <source>
        <dbReference type="ARBA" id="ARBA00004370"/>
    </source>
</evidence>
<evidence type="ECO:0000256" key="3">
    <source>
        <dbReference type="ARBA" id="ARBA00023136"/>
    </source>
</evidence>
<dbReference type="PANTHER" id="PTHR34041:SF1">
    <property type="entry name" value="PHOTOSYSTEM II REPAIR PROTEIN PSB27-H1, CHLOROPLASTIC"/>
    <property type="match status" value="1"/>
</dbReference>
<reference evidence="5" key="1">
    <citation type="submission" date="2023-05" db="EMBL/GenBank/DDBJ databases">
        <title>Nepenthes gracilis genome sequencing.</title>
        <authorList>
            <person name="Fukushima K."/>
        </authorList>
    </citation>
    <scope>NUCLEOTIDE SEQUENCE</scope>
    <source>
        <strain evidence="5">SING2019-196</strain>
    </source>
</reference>
<keyword evidence="2" id="KW-0793">Thylakoid</keyword>
<dbReference type="Proteomes" id="UP001279734">
    <property type="component" value="Unassembled WGS sequence"/>
</dbReference>
<dbReference type="GO" id="GO:0009543">
    <property type="term" value="C:chloroplast thylakoid lumen"/>
    <property type="evidence" value="ECO:0007669"/>
    <property type="project" value="TreeGrafter"/>
</dbReference>
<evidence type="ECO:0000313" key="5">
    <source>
        <dbReference type="EMBL" id="GMG98602.1"/>
    </source>
</evidence>
<dbReference type="AlphaFoldDB" id="A0AAD3P3I0"/>
<gene>
    <name evidence="5" type="ORF">Nepgr_000442</name>
</gene>
<dbReference type="HAMAP" id="MF_01481">
    <property type="entry name" value="PSII_Psb27"/>
    <property type="match status" value="1"/>
</dbReference>
<dbReference type="Gene3D" id="1.20.58.810">
    <property type="entry name" value="Photosystem II Pbs27"/>
    <property type="match status" value="1"/>
</dbReference>
<sequence length="187" mass="20122">MASLSFCINADTAMASPTLITPTNSKPKPPLSLIKSKLTAPNATLSTAATSSPQLRRRQLTSLAATILSHGLLSAVAPALAESDEEYVKDTKEVIDKVRTTINMDKNDPNTAAAVAGLREASNSWVAKYRREKALLGRVSFRDIYSALNAVSGHYISFGPTAPIPAKRKARILEEMDTAEKALQRGR</sequence>
<keyword evidence="6" id="KW-1185">Reference proteome</keyword>
<accession>A0AAD3P3I0</accession>
<evidence type="ECO:0000256" key="4">
    <source>
        <dbReference type="ARBA" id="ARBA00060385"/>
    </source>
</evidence>
<organism evidence="5 6">
    <name type="scientific">Nepenthes gracilis</name>
    <name type="common">Slender pitcher plant</name>
    <dbReference type="NCBI Taxonomy" id="150966"/>
    <lineage>
        <taxon>Eukaryota</taxon>
        <taxon>Viridiplantae</taxon>
        <taxon>Streptophyta</taxon>
        <taxon>Embryophyta</taxon>
        <taxon>Tracheophyta</taxon>
        <taxon>Spermatophyta</taxon>
        <taxon>Magnoliopsida</taxon>
        <taxon>eudicotyledons</taxon>
        <taxon>Gunneridae</taxon>
        <taxon>Pentapetalae</taxon>
        <taxon>Caryophyllales</taxon>
        <taxon>Nepenthaceae</taxon>
        <taxon>Nepenthes</taxon>
    </lineage>
</organism>
<dbReference type="GO" id="GO:0010207">
    <property type="term" value="P:photosystem II assembly"/>
    <property type="evidence" value="ECO:0007669"/>
    <property type="project" value="InterPro"/>
</dbReference>
<dbReference type="InterPro" id="IPR038450">
    <property type="entry name" value="PSII_Psb27_sf"/>
</dbReference>
<proteinExistence type="inferred from homology"/>
<dbReference type="FunFam" id="1.20.58.810:FF:000001">
    <property type="entry name" value="Photosystem II lipoprotein Psb27"/>
    <property type="match status" value="1"/>
</dbReference>
<dbReference type="EMBL" id="BSYO01000001">
    <property type="protein sequence ID" value="GMG98602.1"/>
    <property type="molecule type" value="Genomic_DNA"/>
</dbReference>
<comment type="caution">
    <text evidence="5">The sequence shown here is derived from an EMBL/GenBank/DDBJ whole genome shotgun (WGS) entry which is preliminary data.</text>
</comment>